<reference evidence="2" key="1">
    <citation type="submission" date="2025-05" db="UniProtKB">
        <authorList>
            <consortium name="EnsemblMetazoa"/>
        </authorList>
    </citation>
    <scope>IDENTIFICATION</scope>
</reference>
<evidence type="ECO:0000313" key="3">
    <source>
        <dbReference type="Proteomes" id="UP001652700"/>
    </source>
</evidence>
<dbReference type="Proteomes" id="UP001652700">
    <property type="component" value="Unplaced"/>
</dbReference>
<feature type="compositionally biased region" description="Acidic residues" evidence="1">
    <location>
        <begin position="487"/>
        <end position="504"/>
    </location>
</feature>
<name>A0ABM5KAQ0_DIAVI</name>
<evidence type="ECO:0000256" key="1">
    <source>
        <dbReference type="SAM" id="MobiDB-lite"/>
    </source>
</evidence>
<dbReference type="GeneID" id="114326001"/>
<proteinExistence type="predicted"/>
<evidence type="ECO:0000313" key="2">
    <source>
        <dbReference type="EnsemblMetazoa" id="XP_050507262.1"/>
    </source>
</evidence>
<dbReference type="EnsemblMetazoa" id="XM_050651305.1">
    <property type="protein sequence ID" value="XP_050507262.1"/>
    <property type="gene ID" value="LOC114326001"/>
</dbReference>
<feature type="compositionally biased region" description="Basic and acidic residues" evidence="1">
    <location>
        <begin position="422"/>
        <end position="436"/>
    </location>
</feature>
<accession>A0ABM5KAQ0</accession>
<sequence>MFLILTIRQEILSKEGKIADEKRDPKHGKSIDRDYYVVRPIPPPFLISNYRKPSRLPVLFTLRSKRPPPITSKPYTVELPLISLAALQQHAIHQMIPFANYKHSPNSHQNPYIKNIPFHLAPISPPTQVHEPQPIRNVEYERDEKRTQKYVPIILPTERPENEAVRHNNGPPHYRVPTRINVENTEEVNVYLKAKIQASLAIEAPFKDFRLMQELFNYPNRRIATVTSQKLQKHLWYLSEHLIPMSLFGSRILPESKRLMVAAMQKEAPEHPPKHATDTKSSAFLESRDITNHQYQPNVEIIKAVGFYVPTEVPHDNLENIKDHFIDLAATEGVRHIPEGEQDQVTNERIPPAYTEDSNVGLDTEEELNDMETVYINHQNQYGQFDRKSAMLEDSKVSSPKNIYDIMDSPKYNDTFEKRTRKETVLSKPNKTKDLYTEEESEEEIESKLDCNEDSCNSEDADNTSSTEDNKYTSEESYEKEVNKEEPSEEDTASNLECEDGNCDSEDEITVYSNEKYETLITTEVDKIKRKKNEGNKGEIITEIECKGSDCALLEEEVKMSDDEENLKVISLNDRIDSNTKLVLVLPPENVVVSKKTHKKRSTDDSFNVNIGAGYGVGVDQNLNLPNSTTTINSANYITGLLKNEAVIVGRPLQPLPQPEGEMLESRSIPVKTEVKQEEPKKGVMNFKEIQQIIHNVDDNSEYSKIVQVVKVPAVYEIHLEKVAPAKKAVSDNNKKYIHPINNLLNNPKKILSKTKIKPNRSNNYVKIDDWQVERDREQRRWHPNPIRNINPHTNFQGVEYNNFNKPIIRENNGHEIVRQKKTTQLGQNHFPFYQPTIYTNNLYRPQPITFETPRYNLQPTSPKKAVYSTLSHIVPYNLRRRFQDPVQRSEVRDNNFVYGSHKEKVLNPDEINITMQPGTTVVTLPKLESEHERNFVVTDPPVKPCQQGYRQSETKELMEAVESKVDNVYFTTNRPFSKDHKDRSSRVFNKMSTRRHDLVPVKYILYIDRIYHDGW</sequence>
<organism evidence="2 3">
    <name type="scientific">Diabrotica virgifera virgifera</name>
    <name type="common">western corn rootworm</name>
    <dbReference type="NCBI Taxonomy" id="50390"/>
    <lineage>
        <taxon>Eukaryota</taxon>
        <taxon>Metazoa</taxon>
        <taxon>Ecdysozoa</taxon>
        <taxon>Arthropoda</taxon>
        <taxon>Hexapoda</taxon>
        <taxon>Insecta</taxon>
        <taxon>Pterygota</taxon>
        <taxon>Neoptera</taxon>
        <taxon>Endopterygota</taxon>
        <taxon>Coleoptera</taxon>
        <taxon>Polyphaga</taxon>
        <taxon>Cucujiformia</taxon>
        <taxon>Chrysomeloidea</taxon>
        <taxon>Chrysomelidae</taxon>
        <taxon>Galerucinae</taxon>
        <taxon>Diabroticina</taxon>
        <taxon>Diabroticites</taxon>
        <taxon>Diabrotica</taxon>
    </lineage>
</organism>
<feature type="compositionally biased region" description="Basic and acidic residues" evidence="1">
    <location>
        <begin position="468"/>
        <end position="486"/>
    </location>
</feature>
<feature type="compositionally biased region" description="Acidic residues" evidence="1">
    <location>
        <begin position="452"/>
        <end position="462"/>
    </location>
</feature>
<dbReference type="RefSeq" id="XP_050507262.1">
    <property type="nucleotide sequence ID" value="XM_050651305.1"/>
</dbReference>
<protein>
    <submittedName>
        <fullName evidence="2">Uncharacterized protein</fullName>
    </submittedName>
</protein>
<keyword evidence="3" id="KW-1185">Reference proteome</keyword>
<feature type="region of interest" description="Disordered" evidence="1">
    <location>
        <begin position="422"/>
        <end position="504"/>
    </location>
</feature>